<feature type="compositionally biased region" description="Polar residues" evidence="9">
    <location>
        <begin position="92"/>
        <end position="102"/>
    </location>
</feature>
<keyword evidence="3 8" id="KW-0479">Metal-binding</keyword>
<keyword evidence="7" id="KW-0539">Nucleus</keyword>
<dbReference type="PANTHER" id="PTHR14738:SF29">
    <property type="entry name" value="ZINC FINGER CCCH DOMAIN-CONTAINING PROTEIN 14"/>
    <property type="match status" value="1"/>
</dbReference>
<evidence type="ECO:0000256" key="5">
    <source>
        <dbReference type="ARBA" id="ARBA00022771"/>
    </source>
</evidence>
<comment type="caution">
    <text evidence="11">The sequence shown here is derived from an EMBL/GenBank/DDBJ whole genome shotgun (WGS) entry which is preliminary data.</text>
</comment>
<dbReference type="Gene3D" id="1.10.340.40">
    <property type="entry name" value="Nuclear abundant poly(A) RNA-bind protein 2, N-terminal domain"/>
    <property type="match status" value="1"/>
</dbReference>
<dbReference type="SMART" id="SM00356">
    <property type="entry name" value="ZnF_C3H1"/>
    <property type="match status" value="3"/>
</dbReference>
<dbReference type="OrthoDB" id="438553at2759"/>
<sequence>MPRIQLGTAQEKELTAFVLEKLNEFGWADNDVLANFIVVMVANDKSKEDITEELNDIMPGQAPAFADWLFDQFIDMESAPPMDQVQADDTQYAQEPMESTFSEAAAPPTETTTTTSSSRQRSPDRRAPGRLLQSAISSATRAEPRAPNSRQIPSRVYEDERRGRRSSREKSTSPIRSREGILTSRSHEERIRFRRSSTERRAQDHETSPVTSSSSRIGSRLGNSGADRDRFRGRLGGRIEDRLGKREDDSHPRRRSRERSWDRGSNDYHDRRDNRRDQRSPESRKRDALRDIDRRLGTHPVAFVDEDEMVSVPRQPAAWLRGQQEGGNPVRCKFWPNCAQKDMCQYWHPKELCAEYPNCPNSADTCLYVHPLAEPTAEQIAAARRQALQSMRKSKGDAGAGGANGGAADNGNAMQMPFALGAKELEECRFGESCSRPDCKFLHPERKQAACRFYPNCTKANCPFYHPSTAYAAPQDSAMDESGAPSRLPTVCRFGDE</sequence>
<keyword evidence="12" id="KW-1185">Reference proteome</keyword>
<evidence type="ECO:0000313" key="12">
    <source>
        <dbReference type="Proteomes" id="UP000726737"/>
    </source>
</evidence>
<evidence type="ECO:0000256" key="2">
    <source>
        <dbReference type="ARBA" id="ARBA00008423"/>
    </source>
</evidence>
<feature type="compositionally biased region" description="Basic and acidic residues" evidence="9">
    <location>
        <begin position="258"/>
        <end position="292"/>
    </location>
</feature>
<proteinExistence type="inferred from homology"/>
<evidence type="ECO:0000259" key="10">
    <source>
        <dbReference type="PROSITE" id="PS50103"/>
    </source>
</evidence>
<evidence type="ECO:0000256" key="8">
    <source>
        <dbReference type="PROSITE-ProRule" id="PRU00723"/>
    </source>
</evidence>
<evidence type="ECO:0000313" key="11">
    <source>
        <dbReference type="EMBL" id="KAG0247319.1"/>
    </source>
</evidence>
<feature type="non-terminal residue" evidence="11">
    <location>
        <position position="497"/>
    </location>
</feature>
<dbReference type="InterPro" id="IPR040366">
    <property type="entry name" value="Nab2/ZC3H14"/>
</dbReference>
<dbReference type="PANTHER" id="PTHR14738">
    <property type="entry name" value="ZINC FINGER CCCH DOMAIN-CONTAINING PROTEIN 14"/>
    <property type="match status" value="1"/>
</dbReference>
<feature type="compositionally biased region" description="Basic and acidic residues" evidence="9">
    <location>
        <begin position="156"/>
        <end position="207"/>
    </location>
</feature>
<dbReference type="Proteomes" id="UP000726737">
    <property type="component" value="Unassembled WGS sequence"/>
</dbReference>
<keyword evidence="5 8" id="KW-0863">Zinc-finger</keyword>
<feature type="compositionally biased region" description="Low complexity" evidence="9">
    <location>
        <begin position="104"/>
        <end position="120"/>
    </location>
</feature>
<evidence type="ECO:0000256" key="6">
    <source>
        <dbReference type="ARBA" id="ARBA00022833"/>
    </source>
</evidence>
<feature type="region of interest" description="Disordered" evidence="9">
    <location>
        <begin position="390"/>
        <end position="409"/>
    </location>
</feature>
<dbReference type="EMBL" id="JAAAJA010001463">
    <property type="protein sequence ID" value="KAG0247319.1"/>
    <property type="molecule type" value="Genomic_DNA"/>
</dbReference>
<dbReference type="Pfam" id="PF14608">
    <property type="entry name" value="zf-CCCH_2"/>
    <property type="match status" value="4"/>
</dbReference>
<feature type="region of interest" description="Disordered" evidence="9">
    <location>
        <begin position="92"/>
        <end position="292"/>
    </location>
</feature>
<dbReference type="GO" id="GO:0008270">
    <property type="term" value="F:zinc ion binding"/>
    <property type="evidence" value="ECO:0007669"/>
    <property type="project" value="UniProtKB-KW"/>
</dbReference>
<gene>
    <name evidence="11" type="ORF">BG011_001682</name>
</gene>
<reference evidence="11" key="1">
    <citation type="journal article" date="2020" name="Fungal Divers.">
        <title>Resolving the Mortierellaceae phylogeny through synthesis of multi-gene phylogenetics and phylogenomics.</title>
        <authorList>
            <person name="Vandepol N."/>
            <person name="Liber J."/>
            <person name="Desiro A."/>
            <person name="Na H."/>
            <person name="Kennedy M."/>
            <person name="Barry K."/>
            <person name="Grigoriev I.V."/>
            <person name="Miller A.N."/>
            <person name="O'Donnell K."/>
            <person name="Stajich J.E."/>
            <person name="Bonito G."/>
        </authorList>
    </citation>
    <scope>NUCLEOTIDE SEQUENCE</scope>
    <source>
        <strain evidence="11">KOD948</strain>
    </source>
</reference>
<dbReference type="GO" id="GO:0043488">
    <property type="term" value="P:regulation of mRNA stability"/>
    <property type="evidence" value="ECO:0007669"/>
    <property type="project" value="InterPro"/>
</dbReference>
<evidence type="ECO:0000256" key="4">
    <source>
        <dbReference type="ARBA" id="ARBA00022737"/>
    </source>
</evidence>
<feature type="compositionally biased region" description="Polar residues" evidence="9">
    <location>
        <begin position="208"/>
        <end position="217"/>
    </location>
</feature>
<dbReference type="Gene3D" id="4.10.1000.40">
    <property type="match status" value="2"/>
</dbReference>
<name>A0A9P6TV71_9FUNG</name>
<dbReference type="GO" id="GO:0005737">
    <property type="term" value="C:cytoplasm"/>
    <property type="evidence" value="ECO:0007669"/>
    <property type="project" value="TreeGrafter"/>
</dbReference>
<protein>
    <recommendedName>
        <fullName evidence="10">C3H1-type domain-containing protein</fullName>
    </recommendedName>
</protein>
<evidence type="ECO:0000256" key="1">
    <source>
        <dbReference type="ARBA" id="ARBA00004123"/>
    </source>
</evidence>
<accession>A0A9P6TV71</accession>
<feature type="domain" description="C3H1-type" evidence="10">
    <location>
        <begin position="445"/>
        <end position="469"/>
    </location>
</feature>
<dbReference type="InterPro" id="IPR043094">
    <property type="entry name" value="Nab2/ZC3H14_N_sf"/>
</dbReference>
<evidence type="ECO:0000256" key="9">
    <source>
        <dbReference type="SAM" id="MobiDB-lite"/>
    </source>
</evidence>
<feature type="compositionally biased region" description="Basic and acidic residues" evidence="9">
    <location>
        <begin position="226"/>
        <end position="251"/>
    </location>
</feature>
<evidence type="ECO:0000256" key="3">
    <source>
        <dbReference type="ARBA" id="ARBA00022723"/>
    </source>
</evidence>
<keyword evidence="4" id="KW-0677">Repeat</keyword>
<dbReference type="AlphaFoldDB" id="A0A9P6TV71"/>
<dbReference type="GO" id="GO:0008143">
    <property type="term" value="F:poly(A) binding"/>
    <property type="evidence" value="ECO:0007669"/>
    <property type="project" value="InterPro"/>
</dbReference>
<dbReference type="InterPro" id="IPR000571">
    <property type="entry name" value="Znf_CCCH"/>
</dbReference>
<keyword evidence="6 8" id="KW-0862">Zinc</keyword>
<comment type="similarity">
    <text evidence="2">Belongs to the ZC3H14 family.</text>
</comment>
<feature type="zinc finger region" description="C3H1-type" evidence="8">
    <location>
        <begin position="445"/>
        <end position="469"/>
    </location>
</feature>
<evidence type="ECO:0000256" key="7">
    <source>
        <dbReference type="ARBA" id="ARBA00023242"/>
    </source>
</evidence>
<comment type="subcellular location">
    <subcellularLocation>
        <location evidence="1">Nucleus</location>
    </subcellularLocation>
</comment>
<dbReference type="PROSITE" id="PS50103">
    <property type="entry name" value="ZF_C3H1"/>
    <property type="match status" value="1"/>
</dbReference>
<dbReference type="GO" id="GO:0005634">
    <property type="term" value="C:nucleus"/>
    <property type="evidence" value="ECO:0007669"/>
    <property type="project" value="UniProtKB-SubCell"/>
</dbReference>
<organism evidence="11 12">
    <name type="scientific">Mortierella polycephala</name>
    <dbReference type="NCBI Taxonomy" id="41804"/>
    <lineage>
        <taxon>Eukaryota</taxon>
        <taxon>Fungi</taxon>
        <taxon>Fungi incertae sedis</taxon>
        <taxon>Mucoromycota</taxon>
        <taxon>Mortierellomycotina</taxon>
        <taxon>Mortierellomycetes</taxon>
        <taxon>Mortierellales</taxon>
        <taxon>Mortierellaceae</taxon>
        <taxon>Mortierella</taxon>
    </lineage>
</organism>